<feature type="domain" description="Lsr2 DNA-binding" evidence="3">
    <location>
        <begin position="74"/>
        <end position="108"/>
    </location>
</feature>
<reference evidence="4 5" key="1">
    <citation type="submission" date="2019-03" db="EMBL/GenBank/DDBJ databases">
        <title>Genomic Encyclopedia of Type Strains, Phase IV (KMG-IV): sequencing the most valuable type-strain genomes for metagenomic binning, comparative biology and taxonomic classification.</title>
        <authorList>
            <person name="Goeker M."/>
        </authorList>
    </citation>
    <scope>NUCLEOTIDE SEQUENCE [LARGE SCALE GENOMIC DNA]</scope>
    <source>
        <strain evidence="4 5">DSM 46770</strain>
    </source>
</reference>
<dbReference type="Pfam" id="PF23359">
    <property type="entry name" value="Lsr2_DNA-bd"/>
    <property type="match status" value="1"/>
</dbReference>
<evidence type="ECO:0000259" key="2">
    <source>
        <dbReference type="Pfam" id="PF11774"/>
    </source>
</evidence>
<dbReference type="InterPro" id="IPR024412">
    <property type="entry name" value="Lsr2_dim_dom"/>
</dbReference>
<gene>
    <name evidence="4" type="ORF">EV190_102169</name>
</gene>
<dbReference type="Gene3D" id="3.30.60.230">
    <property type="entry name" value="Lsr2, dimerization domain"/>
    <property type="match status" value="1"/>
</dbReference>
<dbReference type="RefSeq" id="WP_133740324.1">
    <property type="nucleotide sequence ID" value="NZ_SNYN01000002.1"/>
</dbReference>
<dbReference type="EMBL" id="SNYN01000002">
    <property type="protein sequence ID" value="TDQ54335.1"/>
    <property type="molecule type" value="Genomic_DNA"/>
</dbReference>
<proteinExistence type="predicted"/>
<dbReference type="GO" id="GO:0003677">
    <property type="term" value="F:DNA binding"/>
    <property type="evidence" value="ECO:0007669"/>
    <property type="project" value="UniProtKB-KW"/>
</dbReference>
<dbReference type="OrthoDB" id="4113332at2"/>
<dbReference type="InterPro" id="IPR055370">
    <property type="entry name" value="Lsr2_DNA-bd"/>
</dbReference>
<dbReference type="Gene3D" id="4.10.320.10">
    <property type="entry name" value="E3-binding domain"/>
    <property type="match status" value="1"/>
</dbReference>
<dbReference type="GO" id="GO:0016746">
    <property type="term" value="F:acyltransferase activity"/>
    <property type="evidence" value="ECO:0007669"/>
    <property type="project" value="InterPro"/>
</dbReference>
<comment type="caution">
    <text evidence="4">The sequence shown here is derived from an EMBL/GenBank/DDBJ whole genome shotgun (WGS) entry which is preliminary data.</text>
</comment>
<dbReference type="Proteomes" id="UP000295281">
    <property type="component" value="Unassembled WGS sequence"/>
</dbReference>
<dbReference type="AlphaFoldDB" id="A0A4R6V651"/>
<evidence type="ECO:0000259" key="3">
    <source>
        <dbReference type="Pfam" id="PF23359"/>
    </source>
</evidence>
<dbReference type="InterPro" id="IPR042261">
    <property type="entry name" value="Lsr2-like_dimerization"/>
</dbReference>
<evidence type="ECO:0000256" key="1">
    <source>
        <dbReference type="ARBA" id="ARBA00023125"/>
    </source>
</evidence>
<name>A0A4R6V651_9ACTN</name>
<protein>
    <submittedName>
        <fullName evidence="4">Lsr2 protein</fullName>
    </submittedName>
</protein>
<accession>A0A4R6V651</accession>
<sequence length="111" mass="11921">MAQKVQVLLVDDLNGGQAEETVSFGVDGSVYEIDLSGDNAAQLRSALAPFVEAARKAPVKTGKGVKARQRGALSRDKSAEIRAWAKAQGKKVNERGRIPQVIIDEYRAVQG</sequence>
<dbReference type="Pfam" id="PF11774">
    <property type="entry name" value="Lsr2"/>
    <property type="match status" value="1"/>
</dbReference>
<keyword evidence="1" id="KW-0238">DNA-binding</keyword>
<organism evidence="4 5">
    <name type="scientific">Actinorugispora endophytica</name>
    <dbReference type="NCBI Taxonomy" id="1605990"/>
    <lineage>
        <taxon>Bacteria</taxon>
        <taxon>Bacillati</taxon>
        <taxon>Actinomycetota</taxon>
        <taxon>Actinomycetes</taxon>
        <taxon>Streptosporangiales</taxon>
        <taxon>Nocardiopsidaceae</taxon>
        <taxon>Actinorugispora</taxon>
    </lineage>
</organism>
<dbReference type="InterPro" id="IPR036625">
    <property type="entry name" value="E3-bd_dom_sf"/>
</dbReference>
<feature type="domain" description="Lsr2 dimerization" evidence="2">
    <location>
        <begin position="1"/>
        <end position="57"/>
    </location>
</feature>
<evidence type="ECO:0000313" key="4">
    <source>
        <dbReference type="EMBL" id="TDQ54335.1"/>
    </source>
</evidence>
<evidence type="ECO:0000313" key="5">
    <source>
        <dbReference type="Proteomes" id="UP000295281"/>
    </source>
</evidence>
<keyword evidence="5" id="KW-1185">Reference proteome</keyword>